<protein>
    <submittedName>
        <fullName evidence="1">Head-tail adaptor protein</fullName>
    </submittedName>
</protein>
<dbReference type="EMBL" id="QFMX01000001">
    <property type="protein sequence ID" value="PZO77075.1"/>
    <property type="molecule type" value="Genomic_DNA"/>
</dbReference>
<dbReference type="AlphaFoldDB" id="A0A2W5B1B8"/>
<dbReference type="InterPro" id="IPR008767">
    <property type="entry name" value="Phage_SPP1_head-tail_adaptor"/>
</dbReference>
<comment type="caution">
    <text evidence="1">The sequence shown here is derived from an EMBL/GenBank/DDBJ whole genome shotgun (WGS) entry which is preliminary data.</text>
</comment>
<organism evidence="1 2">
    <name type="scientific">Sphingomonas taxi</name>
    <dbReference type="NCBI Taxonomy" id="1549858"/>
    <lineage>
        <taxon>Bacteria</taxon>
        <taxon>Pseudomonadati</taxon>
        <taxon>Pseudomonadota</taxon>
        <taxon>Alphaproteobacteria</taxon>
        <taxon>Sphingomonadales</taxon>
        <taxon>Sphingomonadaceae</taxon>
        <taxon>Sphingomonas</taxon>
    </lineage>
</organism>
<dbReference type="Pfam" id="PF05521">
    <property type="entry name" value="Phage_HCP"/>
    <property type="match status" value="1"/>
</dbReference>
<reference evidence="1 2" key="1">
    <citation type="submission" date="2017-08" db="EMBL/GenBank/DDBJ databases">
        <title>Infants hospitalized years apart are colonized by the same room-sourced microbial strains.</title>
        <authorList>
            <person name="Brooks B."/>
            <person name="Olm M.R."/>
            <person name="Firek B.A."/>
            <person name="Baker R."/>
            <person name="Thomas B.C."/>
            <person name="Morowitz M.J."/>
            <person name="Banfield J.F."/>
        </authorList>
    </citation>
    <scope>NUCLEOTIDE SEQUENCE [LARGE SCALE GENOMIC DNA]</scope>
    <source>
        <strain evidence="1">S2_018_000_R3_119</strain>
    </source>
</reference>
<evidence type="ECO:0000313" key="2">
    <source>
        <dbReference type="Proteomes" id="UP000249555"/>
    </source>
</evidence>
<gene>
    <name evidence="1" type="ORF">DI640_01455</name>
</gene>
<sequence>MKLDARKLDRRILIQRPIPDESFDGAGSGQWGDIDAVWASVEDALPSRGERLADGINVASRPARVRMRYRDDVTAAMRFVLLRKVGEVWEPSGRIMQIIAGPAELGRRDGLEFMVEEYSLAGNGA</sequence>
<proteinExistence type="predicted"/>
<dbReference type="Gene3D" id="2.40.10.270">
    <property type="entry name" value="Bacteriophage SPP1 head-tail adaptor protein"/>
    <property type="match status" value="1"/>
</dbReference>
<accession>A0A2W5B1B8</accession>
<evidence type="ECO:0000313" key="1">
    <source>
        <dbReference type="EMBL" id="PZO77075.1"/>
    </source>
</evidence>
<dbReference type="Proteomes" id="UP000249555">
    <property type="component" value="Unassembled WGS sequence"/>
</dbReference>
<dbReference type="InterPro" id="IPR038666">
    <property type="entry name" value="SSP1_head-tail_sf"/>
</dbReference>
<name>A0A2W5B1B8_9SPHN</name>